<protein>
    <recommendedName>
        <fullName evidence="2">YCII-related domain-containing protein</fullName>
    </recommendedName>
</protein>
<dbReference type="STRING" id="399497.BW733_09050"/>
<dbReference type="Pfam" id="PF03795">
    <property type="entry name" value="YCII"/>
    <property type="match status" value="1"/>
</dbReference>
<feature type="domain" description="YCII-related" evidence="2">
    <location>
        <begin position="14"/>
        <end position="104"/>
    </location>
</feature>
<evidence type="ECO:0000313" key="3">
    <source>
        <dbReference type="EMBL" id="AQP50954.1"/>
    </source>
</evidence>
<dbReference type="SUPFAM" id="SSF54909">
    <property type="entry name" value="Dimeric alpha+beta barrel"/>
    <property type="match status" value="1"/>
</dbReference>
<name>A0A1Q2CY22_9ACTN</name>
<dbReference type="InterPro" id="IPR005545">
    <property type="entry name" value="YCII"/>
</dbReference>
<dbReference type="AlphaFoldDB" id="A0A1Q2CY22"/>
<evidence type="ECO:0000313" key="4">
    <source>
        <dbReference type="Proteomes" id="UP000188235"/>
    </source>
</evidence>
<sequence>MKFVVLLVDYVDDVNWNDLSEEEQATWMLEHQRFDEAVGSREGCRIVAGEALADDPFVFAKRDGLPAVTEGPFAEGTELIGGFYLIEAPDRDTLVELLAVLPAYVMEIRSVDTSVG</sequence>
<evidence type="ECO:0000259" key="2">
    <source>
        <dbReference type="Pfam" id="PF03795"/>
    </source>
</evidence>
<dbReference type="RefSeq" id="WP_161490191.1">
    <property type="nucleotide sequence ID" value="NZ_CP019607.1"/>
</dbReference>
<evidence type="ECO:0000256" key="1">
    <source>
        <dbReference type="ARBA" id="ARBA00007689"/>
    </source>
</evidence>
<organism evidence="3 4">
    <name type="scientific">Tessaracoccus flavescens</name>
    <dbReference type="NCBI Taxonomy" id="399497"/>
    <lineage>
        <taxon>Bacteria</taxon>
        <taxon>Bacillati</taxon>
        <taxon>Actinomycetota</taxon>
        <taxon>Actinomycetes</taxon>
        <taxon>Propionibacteriales</taxon>
        <taxon>Propionibacteriaceae</taxon>
        <taxon>Tessaracoccus</taxon>
    </lineage>
</organism>
<dbReference type="KEGG" id="tfa:BW733_09050"/>
<dbReference type="EMBL" id="CP019607">
    <property type="protein sequence ID" value="AQP50954.1"/>
    <property type="molecule type" value="Genomic_DNA"/>
</dbReference>
<gene>
    <name evidence="3" type="ORF">BW733_09050</name>
</gene>
<accession>A0A1Q2CY22</accession>
<reference evidence="3 4" key="1">
    <citation type="journal article" date="2008" name="Int. J. Syst. Evol. Microbiol.">
        <title>Tessaracoccus flavescens sp. nov., isolated from marine sediment.</title>
        <authorList>
            <person name="Lee D.W."/>
            <person name="Lee S.D."/>
        </authorList>
    </citation>
    <scope>NUCLEOTIDE SEQUENCE [LARGE SCALE GENOMIC DNA]</scope>
    <source>
        <strain evidence="3 4">SST-39T</strain>
    </source>
</reference>
<proteinExistence type="inferred from homology"/>
<keyword evidence="4" id="KW-1185">Reference proteome</keyword>
<dbReference type="Gene3D" id="3.30.70.1060">
    <property type="entry name" value="Dimeric alpha+beta barrel"/>
    <property type="match status" value="1"/>
</dbReference>
<dbReference type="InterPro" id="IPR011008">
    <property type="entry name" value="Dimeric_a/b-barrel"/>
</dbReference>
<dbReference type="Proteomes" id="UP000188235">
    <property type="component" value="Chromosome"/>
</dbReference>
<comment type="similarity">
    <text evidence="1">Belongs to the YciI family.</text>
</comment>